<feature type="non-terminal residue" evidence="1">
    <location>
        <position position="55"/>
    </location>
</feature>
<proteinExistence type="predicted"/>
<dbReference type="AlphaFoldDB" id="A0A383CF59"/>
<dbReference type="EMBL" id="UINC01208252">
    <property type="protein sequence ID" value="SVE30703.1"/>
    <property type="molecule type" value="Genomic_DNA"/>
</dbReference>
<gene>
    <name evidence="1" type="ORF">METZ01_LOCUS483557</name>
</gene>
<accession>A0A383CF59</accession>
<sequence length="55" mass="6340">MATTAGNKSVEHQSSTEVSNFCTGRFSTSRESDLRFGLTTLHHFYRCRRSLRCLR</sequence>
<evidence type="ECO:0000313" key="1">
    <source>
        <dbReference type="EMBL" id="SVE30703.1"/>
    </source>
</evidence>
<name>A0A383CF59_9ZZZZ</name>
<protein>
    <submittedName>
        <fullName evidence="1">Uncharacterized protein</fullName>
    </submittedName>
</protein>
<reference evidence="1" key="1">
    <citation type="submission" date="2018-05" db="EMBL/GenBank/DDBJ databases">
        <authorList>
            <person name="Lanie J.A."/>
            <person name="Ng W.-L."/>
            <person name="Kazmierczak K.M."/>
            <person name="Andrzejewski T.M."/>
            <person name="Davidsen T.M."/>
            <person name="Wayne K.J."/>
            <person name="Tettelin H."/>
            <person name="Glass J.I."/>
            <person name="Rusch D."/>
            <person name="Podicherti R."/>
            <person name="Tsui H.-C.T."/>
            <person name="Winkler M.E."/>
        </authorList>
    </citation>
    <scope>NUCLEOTIDE SEQUENCE</scope>
</reference>
<organism evidence="1">
    <name type="scientific">marine metagenome</name>
    <dbReference type="NCBI Taxonomy" id="408172"/>
    <lineage>
        <taxon>unclassified sequences</taxon>
        <taxon>metagenomes</taxon>
        <taxon>ecological metagenomes</taxon>
    </lineage>
</organism>